<dbReference type="EMBL" id="CP046622">
    <property type="protein sequence ID" value="QGW82143.1"/>
    <property type="molecule type" value="Genomic_DNA"/>
</dbReference>
<dbReference type="Proteomes" id="UP000425817">
    <property type="component" value="Chromosome"/>
</dbReference>
<evidence type="ECO:0000313" key="3">
    <source>
        <dbReference type="Proteomes" id="UP000425817"/>
    </source>
</evidence>
<evidence type="ECO:0000256" key="1">
    <source>
        <dbReference type="SAM" id="MobiDB-lite"/>
    </source>
</evidence>
<feature type="compositionally biased region" description="Pro residues" evidence="1">
    <location>
        <begin position="20"/>
        <end position="36"/>
    </location>
</feature>
<reference evidence="2 3" key="1">
    <citation type="submission" date="2019-12" db="EMBL/GenBank/DDBJ databases">
        <title>Hybrid Genome Assemblies of two High G+C Isolates from Undergraduate Microbiology Courses.</title>
        <authorList>
            <person name="Ne Ville C.J."/>
            <person name="Enright D."/>
            <person name="Hernandez I."/>
            <person name="Dodsworth J."/>
            <person name="Orwin P.M."/>
        </authorList>
    </citation>
    <scope>NUCLEOTIDE SEQUENCE [LARGE SCALE GENOMIC DNA]</scope>
    <source>
        <strain evidence="2 3">CSUSB</strain>
    </source>
</reference>
<evidence type="ECO:0000313" key="2">
    <source>
        <dbReference type="EMBL" id="QGW82143.1"/>
    </source>
</evidence>
<accession>A0A6I6H5H3</accession>
<sequence>MATHPDIPPDLPVEPDEGPSTPPDDPTDPEPPPTTS</sequence>
<dbReference type="AlphaFoldDB" id="A0A6I6H5H3"/>
<proteinExistence type="predicted"/>
<feature type="region of interest" description="Disordered" evidence="1">
    <location>
        <begin position="1"/>
        <end position="36"/>
    </location>
</feature>
<feature type="compositionally biased region" description="Pro residues" evidence="1">
    <location>
        <begin position="1"/>
        <end position="12"/>
    </location>
</feature>
<name>A0A6I6H5H3_VARPD</name>
<dbReference type="RefSeq" id="WP_082517415.1">
    <property type="nucleotide sequence ID" value="NZ_CP046622.1"/>
</dbReference>
<protein>
    <submittedName>
        <fullName evidence="2">Stereocilin</fullName>
    </submittedName>
</protein>
<organism evidence="2 3">
    <name type="scientific">Variovorax paradoxus</name>
    <dbReference type="NCBI Taxonomy" id="34073"/>
    <lineage>
        <taxon>Bacteria</taxon>
        <taxon>Pseudomonadati</taxon>
        <taxon>Pseudomonadota</taxon>
        <taxon>Betaproteobacteria</taxon>
        <taxon>Burkholderiales</taxon>
        <taxon>Comamonadaceae</taxon>
        <taxon>Variovorax</taxon>
    </lineage>
</organism>
<gene>
    <name evidence="2" type="ORF">GOQ09_11350</name>
</gene>